<accession>A0A9P4L303</accession>
<proteinExistence type="predicted"/>
<dbReference type="GeneID" id="63855673"/>
<dbReference type="InterPro" id="IPR038883">
    <property type="entry name" value="AN11006-like"/>
</dbReference>
<dbReference type="RefSeq" id="XP_040782899.1">
    <property type="nucleotide sequence ID" value="XM_040938417.1"/>
</dbReference>
<dbReference type="Proteomes" id="UP000800039">
    <property type="component" value="Unassembled WGS sequence"/>
</dbReference>
<protein>
    <submittedName>
        <fullName evidence="1">Uncharacterized protein</fullName>
    </submittedName>
</protein>
<gene>
    <name evidence="1" type="ORF">K460DRAFT_437402</name>
</gene>
<keyword evidence="2" id="KW-1185">Reference proteome</keyword>
<dbReference type="EMBL" id="ML976620">
    <property type="protein sequence ID" value="KAF1840336.1"/>
    <property type="molecule type" value="Genomic_DNA"/>
</dbReference>
<comment type="caution">
    <text evidence="1">The sequence shown here is derived from an EMBL/GenBank/DDBJ whole genome shotgun (WGS) entry which is preliminary data.</text>
</comment>
<evidence type="ECO:0000313" key="1">
    <source>
        <dbReference type="EMBL" id="KAF1840336.1"/>
    </source>
</evidence>
<evidence type="ECO:0000313" key="2">
    <source>
        <dbReference type="Proteomes" id="UP000800039"/>
    </source>
</evidence>
<dbReference type="PANTHER" id="PTHR42085">
    <property type="entry name" value="F-BOX DOMAIN-CONTAINING PROTEIN"/>
    <property type="match status" value="1"/>
</dbReference>
<reference evidence="1" key="1">
    <citation type="submission" date="2020-01" db="EMBL/GenBank/DDBJ databases">
        <authorList>
            <consortium name="DOE Joint Genome Institute"/>
            <person name="Haridas S."/>
            <person name="Albert R."/>
            <person name="Binder M."/>
            <person name="Bloem J."/>
            <person name="Labutti K."/>
            <person name="Salamov A."/>
            <person name="Andreopoulos B."/>
            <person name="Baker S.E."/>
            <person name="Barry K."/>
            <person name="Bills G."/>
            <person name="Bluhm B.H."/>
            <person name="Cannon C."/>
            <person name="Castanera R."/>
            <person name="Culley D.E."/>
            <person name="Daum C."/>
            <person name="Ezra D."/>
            <person name="Gonzalez J.B."/>
            <person name="Henrissat B."/>
            <person name="Kuo A."/>
            <person name="Liang C."/>
            <person name="Lipzen A."/>
            <person name="Lutzoni F."/>
            <person name="Magnuson J."/>
            <person name="Mondo S."/>
            <person name="Nolan M."/>
            <person name="Ohm R."/>
            <person name="Pangilinan J."/>
            <person name="Park H.-J."/>
            <person name="Ramirez L."/>
            <person name="Alfaro M."/>
            <person name="Sun H."/>
            <person name="Tritt A."/>
            <person name="Yoshinaga Y."/>
            <person name="Zwiers L.-H."/>
            <person name="Turgeon B.G."/>
            <person name="Goodwin S.B."/>
            <person name="Spatafora J.W."/>
            <person name="Crous P.W."/>
            <person name="Grigoriev I.V."/>
        </authorList>
    </citation>
    <scope>NUCLEOTIDE SEQUENCE</scope>
    <source>
        <strain evidence="1">CBS 394.84</strain>
    </source>
</reference>
<dbReference type="AlphaFoldDB" id="A0A9P4L303"/>
<dbReference type="OrthoDB" id="4790878at2759"/>
<name>A0A9P4L303_9PLEO</name>
<dbReference type="PANTHER" id="PTHR42085:SF1">
    <property type="entry name" value="F-BOX DOMAIN-CONTAINING PROTEIN"/>
    <property type="match status" value="1"/>
</dbReference>
<sequence>MSTNPSTPSANGSCYFFRLPGELRNRVYQFSLSEPEGLRYHQNSDSVGFYRRTETSKNDSHDSEANQLKYVCRRLNQETRGLGIRYNMLYFDNFMHASWFLDGYPEKCHGYLSLIDIAEGNVNGSWIDADAKIVKLCVDQPHVMVRERTRLLRSNDRYLVRKVICAQYGLRASTELARRIIADEYVRGSILRDCNELFKVSMVAEIKSRVPQNYRMFPAEESFDEQAFRKMIKDNSFLFERLIPKLNGGLECLIAVLKELFERGI</sequence>
<organism evidence="1 2">
    <name type="scientific">Cucurbitaria berberidis CBS 394.84</name>
    <dbReference type="NCBI Taxonomy" id="1168544"/>
    <lineage>
        <taxon>Eukaryota</taxon>
        <taxon>Fungi</taxon>
        <taxon>Dikarya</taxon>
        <taxon>Ascomycota</taxon>
        <taxon>Pezizomycotina</taxon>
        <taxon>Dothideomycetes</taxon>
        <taxon>Pleosporomycetidae</taxon>
        <taxon>Pleosporales</taxon>
        <taxon>Pleosporineae</taxon>
        <taxon>Cucurbitariaceae</taxon>
        <taxon>Cucurbitaria</taxon>
    </lineage>
</organism>